<evidence type="ECO:0008006" key="4">
    <source>
        <dbReference type="Google" id="ProtNLM"/>
    </source>
</evidence>
<evidence type="ECO:0000313" key="2">
    <source>
        <dbReference type="EMBL" id="RZS56252.1"/>
    </source>
</evidence>
<proteinExistence type="predicted"/>
<gene>
    <name evidence="2" type="ORF">EV141_1707</name>
</gene>
<feature type="transmembrane region" description="Helical" evidence="1">
    <location>
        <begin position="13"/>
        <end position="36"/>
    </location>
</feature>
<dbReference type="AlphaFoldDB" id="A0A4Q7LPW7"/>
<accession>A0A4Q7LPW7</accession>
<sequence length="52" mass="5829">MYAALWRILPGPAWVRVILLLVLAAAALYALITWAFPWAADTFLPQESTVEQ</sequence>
<keyword evidence="1" id="KW-0812">Transmembrane</keyword>
<dbReference type="Proteomes" id="UP000293519">
    <property type="component" value="Unassembled WGS sequence"/>
</dbReference>
<protein>
    <recommendedName>
        <fullName evidence="4">Phage shock protein C (PspC) family protein</fullName>
    </recommendedName>
</protein>
<evidence type="ECO:0000256" key="1">
    <source>
        <dbReference type="SAM" id="Phobius"/>
    </source>
</evidence>
<keyword evidence="3" id="KW-1185">Reference proteome</keyword>
<comment type="caution">
    <text evidence="2">The sequence shown here is derived from an EMBL/GenBank/DDBJ whole genome shotgun (WGS) entry which is preliminary data.</text>
</comment>
<dbReference type="EMBL" id="SGWW01000003">
    <property type="protein sequence ID" value="RZS56252.1"/>
    <property type="molecule type" value="Genomic_DNA"/>
</dbReference>
<reference evidence="2 3" key="1">
    <citation type="journal article" date="2015" name="Stand. Genomic Sci.">
        <title>Genomic Encyclopedia of Bacterial and Archaeal Type Strains, Phase III: the genomes of soil and plant-associated and newly described type strains.</title>
        <authorList>
            <person name="Whitman W.B."/>
            <person name="Woyke T."/>
            <person name="Klenk H.P."/>
            <person name="Zhou Y."/>
            <person name="Lilburn T.G."/>
            <person name="Beck B.J."/>
            <person name="De Vos P."/>
            <person name="Vandamme P."/>
            <person name="Eisen J.A."/>
            <person name="Garrity G."/>
            <person name="Hugenholtz P."/>
            <person name="Kyrpides N.C."/>
        </authorList>
    </citation>
    <scope>NUCLEOTIDE SEQUENCE [LARGE SCALE GENOMIC DNA]</scope>
    <source>
        <strain evidence="2 3">CV2</strain>
    </source>
</reference>
<evidence type="ECO:0000313" key="3">
    <source>
        <dbReference type="Proteomes" id="UP000293519"/>
    </source>
</evidence>
<keyword evidence="1" id="KW-1133">Transmembrane helix</keyword>
<organism evidence="2 3">
    <name type="scientific">Microcella putealis</name>
    <dbReference type="NCBI Taxonomy" id="337005"/>
    <lineage>
        <taxon>Bacteria</taxon>
        <taxon>Bacillati</taxon>
        <taxon>Actinomycetota</taxon>
        <taxon>Actinomycetes</taxon>
        <taxon>Micrococcales</taxon>
        <taxon>Microbacteriaceae</taxon>
        <taxon>Microcella</taxon>
    </lineage>
</organism>
<name>A0A4Q7LPW7_9MICO</name>
<keyword evidence="1" id="KW-0472">Membrane</keyword>